<dbReference type="Gene3D" id="2.60.120.200">
    <property type="match status" value="1"/>
</dbReference>
<dbReference type="InterPro" id="IPR050546">
    <property type="entry name" value="Glycosyl_Hydrlase_16"/>
</dbReference>
<feature type="signal peptide" evidence="2">
    <location>
        <begin position="1"/>
        <end position="23"/>
    </location>
</feature>
<comment type="similarity">
    <text evidence="1">Belongs to the glycosyl hydrolase 16 family.</text>
</comment>
<dbReference type="GO" id="GO:0016787">
    <property type="term" value="F:hydrolase activity"/>
    <property type="evidence" value="ECO:0007669"/>
    <property type="project" value="UniProtKB-KW"/>
</dbReference>
<evidence type="ECO:0000256" key="2">
    <source>
        <dbReference type="SAM" id="SignalP"/>
    </source>
</evidence>
<reference evidence="4" key="1">
    <citation type="submission" date="2021-02" db="EMBL/GenBank/DDBJ databases">
        <title>Phycicoccus sp. MQZ13P-5T, whole genome shotgun sequence.</title>
        <authorList>
            <person name="Tuo L."/>
        </authorList>
    </citation>
    <scope>NUCLEOTIDE SEQUENCE</scope>
    <source>
        <strain evidence="4">MQZ13P-5</strain>
    </source>
</reference>
<dbReference type="PROSITE" id="PS51762">
    <property type="entry name" value="GH16_2"/>
    <property type="match status" value="1"/>
</dbReference>
<dbReference type="RefSeq" id="WP_204129353.1">
    <property type="nucleotide sequence ID" value="NZ_JAFDVD010000001.1"/>
</dbReference>
<name>A0ABS2CI44_9MICO</name>
<gene>
    <name evidence="4" type="ORF">JQN70_00505</name>
</gene>
<dbReference type="PANTHER" id="PTHR10963:SF55">
    <property type="entry name" value="GLYCOSIDE HYDROLASE FAMILY 16 PROTEIN"/>
    <property type="match status" value="1"/>
</dbReference>
<dbReference type="Proteomes" id="UP001430172">
    <property type="component" value="Unassembled WGS sequence"/>
</dbReference>
<evidence type="ECO:0000256" key="1">
    <source>
        <dbReference type="ARBA" id="ARBA00006865"/>
    </source>
</evidence>
<feature type="domain" description="GH16" evidence="3">
    <location>
        <begin position="44"/>
        <end position="310"/>
    </location>
</feature>
<dbReference type="CDD" id="cd00413">
    <property type="entry name" value="Glyco_hydrolase_16"/>
    <property type="match status" value="1"/>
</dbReference>
<evidence type="ECO:0000259" key="3">
    <source>
        <dbReference type="PROSITE" id="PS51762"/>
    </source>
</evidence>
<keyword evidence="5" id="KW-1185">Reference proteome</keyword>
<dbReference type="EMBL" id="JAFDVD010000001">
    <property type="protein sequence ID" value="MBM6398861.1"/>
    <property type="molecule type" value="Genomic_DNA"/>
</dbReference>
<sequence length="522" mass="56539">MIRRAVFASVLVAAVAGGGQASALEHRPPPASVTTAGSVAAVPSVAAALPDPGDPTWSKVFEDGFTQTHVATTDGDPTYPAVFTTPEGRAIWRNIGSEKVMNNCATVDTSGDGILTVNAKPRNADTATHPWRCRITSTSTFSGGTYVFAARVKVHASTGNLSSFWLNSALGGAYNEIDVIEDAGTVSHQQGCKATASLPSNHGTTDGPYYGFNHTYYSSRSPKDVGRKFCLPQGRATALHDGGFHTFHVEWTPGVPMRFFVDGVQSAEFPAQYSVDSPLTAILTNVDKQNGSATSGFQVDWVKVWKKNPPPPPPVCNDNECFRAQLGTQAYTYRPSSNEANPQLTRIVFDSKFYAATYPDVVAWANGKVASQGGNFYDHVQWHWLHYGIPWGRTGSATFDPIFYMNAQPDVSAAYGWNNYAGAISHYVSNGRFEGRRASLAFDPGWYRARYGDLAGWANWAVVDHFTVYGLSEGRQGAPEFAPAWYMAVNSDLRAVYGSNNYRAGLSHWYAHGRGEGRPGAP</sequence>
<accession>A0ABS2CI44</accession>
<organism evidence="4 5">
    <name type="scientific">Phycicoccus sonneratiae</name>
    <dbReference type="NCBI Taxonomy" id="2807628"/>
    <lineage>
        <taxon>Bacteria</taxon>
        <taxon>Bacillati</taxon>
        <taxon>Actinomycetota</taxon>
        <taxon>Actinomycetes</taxon>
        <taxon>Micrococcales</taxon>
        <taxon>Intrasporangiaceae</taxon>
        <taxon>Phycicoccus</taxon>
    </lineage>
</organism>
<dbReference type="InterPro" id="IPR000757">
    <property type="entry name" value="Beta-glucanase-like"/>
</dbReference>
<keyword evidence="2" id="KW-0732">Signal</keyword>
<feature type="chain" id="PRO_5045558431" evidence="2">
    <location>
        <begin position="24"/>
        <end position="522"/>
    </location>
</feature>
<proteinExistence type="inferred from homology"/>
<comment type="caution">
    <text evidence="4">The sequence shown here is derived from an EMBL/GenBank/DDBJ whole genome shotgun (WGS) entry which is preliminary data.</text>
</comment>
<dbReference type="InterPro" id="IPR013320">
    <property type="entry name" value="ConA-like_dom_sf"/>
</dbReference>
<dbReference type="SUPFAM" id="SSF49899">
    <property type="entry name" value="Concanavalin A-like lectins/glucanases"/>
    <property type="match status" value="1"/>
</dbReference>
<keyword evidence="4" id="KW-0378">Hydrolase</keyword>
<dbReference type="PANTHER" id="PTHR10963">
    <property type="entry name" value="GLYCOSYL HYDROLASE-RELATED"/>
    <property type="match status" value="1"/>
</dbReference>
<evidence type="ECO:0000313" key="4">
    <source>
        <dbReference type="EMBL" id="MBM6398861.1"/>
    </source>
</evidence>
<dbReference type="Pfam" id="PF00722">
    <property type="entry name" value="Glyco_hydro_16"/>
    <property type="match status" value="1"/>
</dbReference>
<protein>
    <submittedName>
        <fullName evidence="4">Glycoside hydrolase family 16 protein</fullName>
    </submittedName>
</protein>
<evidence type="ECO:0000313" key="5">
    <source>
        <dbReference type="Proteomes" id="UP001430172"/>
    </source>
</evidence>